<evidence type="ECO:0000256" key="5">
    <source>
        <dbReference type="ARBA" id="ARBA00022553"/>
    </source>
</evidence>
<evidence type="ECO:0000256" key="8">
    <source>
        <dbReference type="ARBA" id="ARBA00022845"/>
    </source>
</evidence>
<evidence type="ECO:0000259" key="15">
    <source>
        <dbReference type="PROSITE" id="PS51722"/>
    </source>
</evidence>
<evidence type="ECO:0000256" key="1">
    <source>
        <dbReference type="ARBA" id="ARBA00004496"/>
    </source>
</evidence>
<evidence type="ECO:0000256" key="7">
    <source>
        <dbReference type="ARBA" id="ARBA00022801"/>
    </source>
</evidence>
<dbReference type="AlphaFoldDB" id="A0A673FYR8"/>
<evidence type="ECO:0000256" key="12">
    <source>
        <dbReference type="ARBA" id="ARBA00047094"/>
    </source>
</evidence>
<dbReference type="FunFam" id="3.40.50.300:FF:000204">
    <property type="entry name" value="Translation elongation factor Tu"/>
    <property type="match status" value="1"/>
</dbReference>
<feature type="region of interest" description="Disordered" evidence="14">
    <location>
        <begin position="140"/>
        <end position="184"/>
    </location>
</feature>
<dbReference type="InterPro" id="IPR050100">
    <property type="entry name" value="TRAFAC_GTPase_members"/>
</dbReference>
<dbReference type="Gene3D" id="2.40.30.10">
    <property type="entry name" value="Translation factors"/>
    <property type="match status" value="2"/>
</dbReference>
<keyword evidence="17" id="KW-1185">Reference proteome</keyword>
<dbReference type="SUPFAM" id="SSF50465">
    <property type="entry name" value="EF-Tu/eEF-1alpha/eIF2-gamma C-terminal domain"/>
    <property type="match status" value="1"/>
</dbReference>
<name>A0A673FYR8_9TELE</name>
<evidence type="ECO:0000256" key="4">
    <source>
        <dbReference type="ARBA" id="ARBA00022490"/>
    </source>
</evidence>
<evidence type="ECO:0000256" key="6">
    <source>
        <dbReference type="ARBA" id="ARBA00022741"/>
    </source>
</evidence>
<dbReference type="Pfam" id="PF00009">
    <property type="entry name" value="GTP_EFTU"/>
    <property type="match status" value="1"/>
</dbReference>
<evidence type="ECO:0000313" key="17">
    <source>
        <dbReference type="Proteomes" id="UP000472270"/>
    </source>
</evidence>
<dbReference type="FunFam" id="2.40.30.10:FF:000035">
    <property type="entry name" value="HBS1-like translational GTPase"/>
    <property type="match status" value="1"/>
</dbReference>
<dbReference type="InterPro" id="IPR027417">
    <property type="entry name" value="P-loop_NTPase"/>
</dbReference>
<comment type="subunit">
    <text evidence="12">Component of the Pelota-HBS1L complex, also named Dom34-Hbs1 complex, composed of PELO and HBS1L. Interacts with the SKI complex.</text>
</comment>
<dbReference type="GO" id="GO:0006412">
    <property type="term" value="P:translation"/>
    <property type="evidence" value="ECO:0007669"/>
    <property type="project" value="UniProtKB-KW"/>
</dbReference>
<dbReference type="InterPro" id="IPR037189">
    <property type="entry name" value="HBS1-like_N_sf"/>
</dbReference>
<keyword evidence="10" id="KW-0342">GTP-binding</keyword>
<dbReference type="GO" id="GO:0006417">
    <property type="term" value="P:regulation of translation"/>
    <property type="evidence" value="ECO:0007669"/>
    <property type="project" value="UniProtKB-KW"/>
</dbReference>
<dbReference type="Gene3D" id="3.40.50.300">
    <property type="entry name" value="P-loop containing nucleotide triphosphate hydrolases"/>
    <property type="match status" value="1"/>
</dbReference>
<protein>
    <recommendedName>
        <fullName evidence="3">HBS1-like protein</fullName>
    </recommendedName>
</protein>
<dbReference type="Pfam" id="PF03144">
    <property type="entry name" value="GTP_EFTU_D2"/>
    <property type="match status" value="1"/>
</dbReference>
<dbReference type="GO" id="GO:0005737">
    <property type="term" value="C:cytoplasm"/>
    <property type="evidence" value="ECO:0007669"/>
    <property type="project" value="UniProtKB-SubCell"/>
</dbReference>
<keyword evidence="4" id="KW-0963">Cytoplasm</keyword>
<keyword evidence="8" id="KW-0810">Translation regulation</keyword>
<evidence type="ECO:0000256" key="9">
    <source>
        <dbReference type="ARBA" id="ARBA00022917"/>
    </source>
</evidence>
<dbReference type="FunFam" id="2.40.30.10:FF:000020">
    <property type="entry name" value="Translation elongation factor EF-1"/>
    <property type="match status" value="1"/>
</dbReference>
<accession>A0A673FYR8</accession>
<comment type="function">
    <text evidence="11">GTPase component of the Pelota-HBS1L complex, a complex that recognizes stalled ribosomes and triggers the No-Go Decay (NGD) pathway. The Pelota-HBS1L complex recognizes ribosomes stalled at the 3' end of an mRNA and engages stalled ribosomes by destabilizing mRNA in the mRNA channel. Following mRNA extraction from stalled ribosomes by the SKI complex, the Pelota-HBS1L complex promotes recruitment of ABCE1, which drives the disassembly of stalled ribosomes, followed by degradation of damaged mRNAs as part of the NGD pathway.</text>
</comment>
<evidence type="ECO:0000256" key="13">
    <source>
        <dbReference type="ARBA" id="ARBA00049117"/>
    </source>
</evidence>
<dbReference type="InterPro" id="IPR015033">
    <property type="entry name" value="HBS1-like_N"/>
</dbReference>
<dbReference type="SUPFAM" id="SSF52540">
    <property type="entry name" value="P-loop containing nucleoside triphosphate hydrolases"/>
    <property type="match status" value="1"/>
</dbReference>
<dbReference type="SUPFAM" id="SSF109732">
    <property type="entry name" value="HBS1-like domain"/>
    <property type="match status" value="1"/>
</dbReference>
<evidence type="ECO:0000256" key="3">
    <source>
        <dbReference type="ARBA" id="ARBA00015186"/>
    </source>
</evidence>
<dbReference type="PRINTS" id="PR00315">
    <property type="entry name" value="ELONGATNFCT"/>
</dbReference>
<keyword evidence="9" id="KW-0648">Protein biosynthesis</keyword>
<dbReference type="SUPFAM" id="SSF50447">
    <property type="entry name" value="Translation proteins"/>
    <property type="match status" value="1"/>
</dbReference>
<dbReference type="Ensembl" id="ENSSRHT00000006638.1">
    <property type="protein sequence ID" value="ENSSRHP00000006417.1"/>
    <property type="gene ID" value="ENSSRHG00000000481.1"/>
</dbReference>
<dbReference type="InterPro" id="IPR054696">
    <property type="entry name" value="GTP-eEF1A_C"/>
</dbReference>
<dbReference type="CDD" id="cd04093">
    <property type="entry name" value="HBS1_C_III"/>
    <property type="match status" value="1"/>
</dbReference>
<comment type="subcellular location">
    <subcellularLocation>
        <location evidence="1">Cytoplasm</location>
    </subcellularLocation>
</comment>
<dbReference type="InterPro" id="IPR009001">
    <property type="entry name" value="Transl_elong_EF1A/Init_IF2_C"/>
</dbReference>
<dbReference type="CDD" id="cd16267">
    <property type="entry name" value="HBS1-like_II"/>
    <property type="match status" value="1"/>
</dbReference>
<evidence type="ECO:0000256" key="2">
    <source>
        <dbReference type="ARBA" id="ARBA00007249"/>
    </source>
</evidence>
<feature type="compositionally biased region" description="Low complexity" evidence="14">
    <location>
        <begin position="147"/>
        <end position="160"/>
    </location>
</feature>
<keyword evidence="6" id="KW-0547">Nucleotide-binding</keyword>
<evidence type="ECO:0000256" key="11">
    <source>
        <dbReference type="ARBA" id="ARBA00045849"/>
    </source>
</evidence>
<feature type="domain" description="Tr-type G" evidence="15">
    <location>
        <begin position="198"/>
        <end position="422"/>
    </location>
</feature>
<dbReference type="GO" id="GO:0005525">
    <property type="term" value="F:GTP binding"/>
    <property type="evidence" value="ECO:0007669"/>
    <property type="project" value="UniProtKB-KW"/>
</dbReference>
<keyword evidence="5" id="KW-0597">Phosphoprotein</keyword>
<proteinExistence type="inferred from homology"/>
<evidence type="ECO:0000256" key="14">
    <source>
        <dbReference type="SAM" id="MobiDB-lite"/>
    </source>
</evidence>
<reference evidence="16" key="2">
    <citation type="submission" date="2025-09" db="UniProtKB">
        <authorList>
            <consortium name="Ensembl"/>
        </authorList>
    </citation>
    <scope>IDENTIFICATION</scope>
</reference>
<dbReference type="GO" id="GO:0003924">
    <property type="term" value="F:GTPase activity"/>
    <property type="evidence" value="ECO:0007669"/>
    <property type="project" value="InterPro"/>
</dbReference>
<dbReference type="InterPro" id="IPR000795">
    <property type="entry name" value="T_Tr_GTP-bd_dom"/>
</dbReference>
<reference evidence="16" key="1">
    <citation type="submission" date="2025-08" db="UniProtKB">
        <authorList>
            <consortium name="Ensembl"/>
        </authorList>
    </citation>
    <scope>IDENTIFICATION</scope>
</reference>
<dbReference type="PROSITE" id="PS51722">
    <property type="entry name" value="G_TR_2"/>
    <property type="match status" value="1"/>
</dbReference>
<dbReference type="Proteomes" id="UP000472270">
    <property type="component" value="Unassembled WGS sequence"/>
</dbReference>
<sequence length="639" mass="70573">MSRHRNVRGYNYDEDFEEDDMYGQSVEDDYCISPFIYSRQDSSYHPYHPYFPVCLCFVTGRLYSCLDQMRAVLGDSIPDSTLTQAALKYDCDPQRALDFILTEENTNAHAPPARTNPQPEPITTALPRIYLAEENGVVAPSVRRGPSPEVTAAPTTETPSKPSAVNEDSAAPTPTRPAGKSKQQLNIRAELEKRQGGKPLLNLVVIGHVDAGKSTLMGHLLYLLGNVNKRTMHKYEQEAKKAGKASFAYAWVLDETGEERDRGVTMDVGMTRFETDSKVITLMDAPGHKDFIPNMITGAAQADVAVLVVDASRGEFEAGFEAGGQTREHGLLVRSLGVTQLAVAVNKMDQVNWQQERFQEIVLKLGHFLKQAGFKDSDVFYIPTSGLSGENLTTRSKVADLTAWYTGPCLLEQIDAFKPPQRSVDKPFRLCVSDVFKDQGSGFCVTGKIEAGFIQTGDKVLAMPPNETCTVKGITLHDEALDWAAAGDHVSLTVTGMDIIKINVGCIFCDPKEPIRACTRFRARILLFNIEVPVTQGFPVLLHYQTVSEPATVRKLVSVLHKSSGEVLKKKPKCLSKGQNAVVEIQTQRPVALELYKDYKELGRFMLRYVGSTIAAGVVTEVKGSTYPPFLTKHIPVLY</sequence>
<comment type="catalytic activity">
    <reaction evidence="13">
        <text>GTP + H2O = GDP + phosphate + H(+)</text>
        <dbReference type="Rhea" id="RHEA:19669"/>
        <dbReference type="ChEBI" id="CHEBI:15377"/>
        <dbReference type="ChEBI" id="CHEBI:15378"/>
        <dbReference type="ChEBI" id="CHEBI:37565"/>
        <dbReference type="ChEBI" id="CHEBI:43474"/>
        <dbReference type="ChEBI" id="CHEBI:58189"/>
    </reaction>
    <physiologicalReaction direction="left-to-right" evidence="13">
        <dbReference type="Rhea" id="RHEA:19670"/>
    </physiologicalReaction>
</comment>
<gene>
    <name evidence="16" type="primary">LOC107723734</name>
</gene>
<dbReference type="InterPro" id="IPR009000">
    <property type="entry name" value="Transl_B-barrel_sf"/>
</dbReference>
<dbReference type="Pfam" id="PF22594">
    <property type="entry name" value="GTP-eEF1A_C"/>
    <property type="match status" value="1"/>
</dbReference>
<dbReference type="InterPro" id="IPR004161">
    <property type="entry name" value="EFTu-like_2"/>
</dbReference>
<organism evidence="16 17">
    <name type="scientific">Sinocyclocheilus rhinocerous</name>
    <dbReference type="NCBI Taxonomy" id="307959"/>
    <lineage>
        <taxon>Eukaryota</taxon>
        <taxon>Metazoa</taxon>
        <taxon>Chordata</taxon>
        <taxon>Craniata</taxon>
        <taxon>Vertebrata</taxon>
        <taxon>Euteleostomi</taxon>
        <taxon>Actinopterygii</taxon>
        <taxon>Neopterygii</taxon>
        <taxon>Teleostei</taxon>
        <taxon>Ostariophysi</taxon>
        <taxon>Cypriniformes</taxon>
        <taxon>Cyprinidae</taxon>
        <taxon>Cyprininae</taxon>
        <taxon>Sinocyclocheilus</taxon>
    </lineage>
</organism>
<evidence type="ECO:0000313" key="16">
    <source>
        <dbReference type="Ensembl" id="ENSSRHP00000006417.1"/>
    </source>
</evidence>
<dbReference type="CDD" id="cd01883">
    <property type="entry name" value="EF1_alpha"/>
    <property type="match status" value="1"/>
</dbReference>
<comment type="similarity">
    <text evidence="2">Belongs to the TRAFAC class translation factor GTPase superfamily. Classic translation factor GTPase family. EF-Tu/EF-1A subfamily.</text>
</comment>
<dbReference type="Pfam" id="PF08938">
    <property type="entry name" value="HBS1_N"/>
    <property type="match status" value="1"/>
</dbReference>
<keyword evidence="7" id="KW-0378">Hydrolase</keyword>
<dbReference type="Gene3D" id="1.10.8.10">
    <property type="entry name" value="DNA helicase RuvA subunit, C-terminal domain"/>
    <property type="match status" value="1"/>
</dbReference>
<evidence type="ECO:0000256" key="10">
    <source>
        <dbReference type="ARBA" id="ARBA00023134"/>
    </source>
</evidence>
<dbReference type="PANTHER" id="PTHR23115">
    <property type="entry name" value="TRANSLATION FACTOR"/>
    <property type="match status" value="1"/>
</dbReference>